<organism evidence="1 2">
    <name type="scientific">Cadophora malorum</name>
    <dbReference type="NCBI Taxonomy" id="108018"/>
    <lineage>
        <taxon>Eukaryota</taxon>
        <taxon>Fungi</taxon>
        <taxon>Dikarya</taxon>
        <taxon>Ascomycota</taxon>
        <taxon>Pezizomycotina</taxon>
        <taxon>Leotiomycetes</taxon>
        <taxon>Helotiales</taxon>
        <taxon>Ploettnerulaceae</taxon>
        <taxon>Cadophora</taxon>
    </lineage>
</organism>
<dbReference type="SUPFAM" id="SSF52540">
    <property type="entry name" value="P-loop containing nucleoside triphosphate hydrolases"/>
    <property type="match status" value="1"/>
</dbReference>
<accession>A0A8H7TBE1</accession>
<dbReference type="OrthoDB" id="408152at2759"/>
<reference evidence="1" key="1">
    <citation type="submission" date="2021-02" db="EMBL/GenBank/DDBJ databases">
        <title>Genome sequence Cadophora malorum strain M34.</title>
        <authorList>
            <person name="Stefanovic E."/>
            <person name="Vu D."/>
            <person name="Scully C."/>
            <person name="Dijksterhuis J."/>
            <person name="Roader J."/>
            <person name="Houbraken J."/>
        </authorList>
    </citation>
    <scope>NUCLEOTIDE SEQUENCE</scope>
    <source>
        <strain evidence="1">M34</strain>
    </source>
</reference>
<dbReference type="InterPro" id="IPR027417">
    <property type="entry name" value="P-loop_NTPase"/>
</dbReference>
<dbReference type="PANTHER" id="PTHR36978:SF4">
    <property type="entry name" value="P-LOOP CONTAINING NUCLEOSIDE TRIPHOSPHATE HYDROLASE PROTEIN"/>
    <property type="match status" value="1"/>
</dbReference>
<proteinExistence type="predicted"/>
<gene>
    <name evidence="1" type="ORF">IFR04_008368</name>
</gene>
<evidence type="ECO:0008006" key="3">
    <source>
        <dbReference type="Google" id="ProtNLM"/>
    </source>
</evidence>
<name>A0A8H7TBE1_9HELO</name>
<evidence type="ECO:0000313" key="2">
    <source>
        <dbReference type="Proteomes" id="UP000664132"/>
    </source>
</evidence>
<dbReference type="InterPro" id="IPR040632">
    <property type="entry name" value="Sulfotransfer_4"/>
</dbReference>
<dbReference type="Gene3D" id="3.40.50.300">
    <property type="entry name" value="P-loop containing nucleotide triphosphate hydrolases"/>
    <property type="match status" value="1"/>
</dbReference>
<dbReference type="PANTHER" id="PTHR36978">
    <property type="entry name" value="P-LOOP CONTAINING NUCLEOTIDE TRIPHOSPHATE HYDROLASE"/>
    <property type="match status" value="1"/>
</dbReference>
<protein>
    <recommendedName>
        <fullName evidence="3">P-loop containing nucleoside triphosphate hydrolase protein</fullName>
    </recommendedName>
</protein>
<keyword evidence="2" id="KW-1185">Reference proteome</keyword>
<dbReference type="EMBL" id="JAFJYH010000127">
    <property type="protein sequence ID" value="KAG4418474.1"/>
    <property type="molecule type" value="Genomic_DNA"/>
</dbReference>
<dbReference type="Pfam" id="PF17784">
    <property type="entry name" value="Sulfotransfer_4"/>
    <property type="match status" value="1"/>
</dbReference>
<evidence type="ECO:0000313" key="1">
    <source>
        <dbReference type="EMBL" id="KAG4418474.1"/>
    </source>
</evidence>
<dbReference type="AlphaFoldDB" id="A0A8H7TBE1"/>
<sequence>MAPLEVIVAGYGHTGTLSLCEALDILGLRCYHMEKVILDPTQDASLFQRAFDEGFKPNRDEVFNNYDAAVDWPGAAFWEDLWQIYPDAKVILTVRDPEDWYRSVGMTIRDWPMGPGEKWPERMLNARIMARSVVKQGVLRNCSDKDTMIKRFKEHIEHVRRVVPSNKLLALGLGEGWGPLCHFLGLPVPKDIFYPFSNVVVNFGRKMFEARNIVLSQPGEREKLEGVNGPQAS</sequence>
<comment type="caution">
    <text evidence="1">The sequence shown here is derived from an EMBL/GenBank/DDBJ whole genome shotgun (WGS) entry which is preliminary data.</text>
</comment>
<dbReference type="Proteomes" id="UP000664132">
    <property type="component" value="Unassembled WGS sequence"/>
</dbReference>